<dbReference type="EMBL" id="CP037902">
    <property type="protein sequence ID" value="QBP14562.1"/>
    <property type="molecule type" value="Genomic_DNA"/>
</dbReference>
<keyword evidence="1" id="KW-0614">Plasmid</keyword>
<dbReference type="RefSeq" id="WP_128646546.1">
    <property type="nucleotide sequence ID" value="NZ_CP037902.1"/>
</dbReference>
<proteinExistence type="predicted"/>
<organism evidence="1 2">
    <name type="scientific">Cupriavidus metallidurans</name>
    <dbReference type="NCBI Taxonomy" id="119219"/>
    <lineage>
        <taxon>Bacteria</taxon>
        <taxon>Pseudomonadati</taxon>
        <taxon>Pseudomonadota</taxon>
        <taxon>Betaproteobacteria</taxon>
        <taxon>Burkholderiales</taxon>
        <taxon>Burkholderiaceae</taxon>
        <taxon>Cupriavidus</taxon>
    </lineage>
</organism>
<sequence length="85" mass="9618">MEITLEQVKEIYRDAIGPKACDGEGLDWWASVAVDVLAVVGAPSIWSAADRLAWWHSEWEWEKIGDSASEAAKRIRHSAQRLRLQ</sequence>
<dbReference type="AlphaFoldDB" id="A0A482J3G6"/>
<dbReference type="OrthoDB" id="8969159at2"/>
<name>A0A482J3G6_9BURK</name>
<evidence type="ECO:0000313" key="1">
    <source>
        <dbReference type="EMBL" id="QBP14562.1"/>
    </source>
</evidence>
<reference evidence="1 2" key="1">
    <citation type="submission" date="2019-03" db="EMBL/GenBank/DDBJ databases">
        <title>Comparative insights into the high quality Complete genome sequence of highly metal resistant Cupriavidus metallidurans strain BS1 isolated from a gold-copper mine.</title>
        <authorList>
            <person name="Mazhar H.S."/>
            <person name="Rensing C."/>
        </authorList>
    </citation>
    <scope>NUCLEOTIDE SEQUENCE [LARGE SCALE GENOMIC DNA]</scope>
    <source>
        <strain evidence="1 2">BS1</strain>
        <plasmid evidence="1 2">p1</plasmid>
    </source>
</reference>
<geneLocation type="plasmid" evidence="1">
    <name>p1</name>
</geneLocation>
<evidence type="ECO:0000313" key="2">
    <source>
        <dbReference type="Proteomes" id="UP000253772"/>
    </source>
</evidence>
<gene>
    <name evidence="1" type="ORF">DDF84_033220</name>
</gene>
<dbReference type="Proteomes" id="UP000253772">
    <property type="component" value="Plasmid p1"/>
</dbReference>
<accession>A0A482J3G6</accession>
<protein>
    <submittedName>
        <fullName evidence="1">Uncharacterized protein</fullName>
    </submittedName>
</protein>